<evidence type="ECO:0000313" key="3">
    <source>
        <dbReference type="EMBL" id="BES80667.1"/>
    </source>
</evidence>
<dbReference type="PANTHER" id="PTHR43854:SF1">
    <property type="entry name" value="INDOLEPYRUVATE OXIDOREDUCTASE SUBUNIT IORB"/>
    <property type="match status" value="1"/>
</dbReference>
<sequence length="196" mass="20206">MARALNLVVTGVGGQGLITLSSIVARAALRRGVDALVAETHGLSQRGGTVIVHVRLGDVDAPLVPPGGADAILAMELIEAVRYLGYLRPGGTVVLNDYLVPPPLPGIETPSASSLLDAIRRRAGRIVIVPATRKALELGDARVANMVLLGAALEAGVFNGFIDAAAVEEAIRESWPKAAEVNLAALRAGRALAKSS</sequence>
<protein>
    <submittedName>
        <fullName evidence="3">Indolepyruvate oxidoreductase subunit beta</fullName>
    </submittedName>
</protein>
<keyword evidence="1" id="KW-0560">Oxidoreductase</keyword>
<feature type="domain" description="Pyruvate/ketoisovalerate oxidoreductase catalytic" evidence="2">
    <location>
        <begin position="13"/>
        <end position="190"/>
    </location>
</feature>
<dbReference type="SUPFAM" id="SSF53323">
    <property type="entry name" value="Pyruvate-ferredoxin oxidoreductase, PFOR, domain III"/>
    <property type="match status" value="1"/>
</dbReference>
<dbReference type="Proteomes" id="UP001341135">
    <property type="component" value="Chromosome"/>
</dbReference>
<dbReference type="PANTHER" id="PTHR43854">
    <property type="entry name" value="INDOLEPYRUVATE OXIDOREDUCTASE SUBUNIT IORB"/>
    <property type="match status" value="1"/>
</dbReference>
<dbReference type="Gene3D" id="3.40.920.10">
    <property type="entry name" value="Pyruvate-ferredoxin oxidoreductase, PFOR, domain III"/>
    <property type="match status" value="1"/>
</dbReference>
<dbReference type="GeneID" id="89288260"/>
<proteinExistence type="predicted"/>
<keyword evidence="4" id="KW-1185">Reference proteome</keyword>
<dbReference type="InterPro" id="IPR002869">
    <property type="entry name" value="Pyrv_flavodox_OxRed_cen"/>
</dbReference>
<dbReference type="Pfam" id="PF01558">
    <property type="entry name" value="POR"/>
    <property type="match status" value="1"/>
</dbReference>
<accession>A0ABN6ZKA0</accession>
<name>A0ABN6ZKA0_9CREN</name>
<evidence type="ECO:0000313" key="4">
    <source>
        <dbReference type="Proteomes" id="UP001341135"/>
    </source>
</evidence>
<gene>
    <name evidence="3" type="ORF">PABY_02340</name>
</gene>
<reference evidence="3 4" key="1">
    <citation type="submission" date="2023-09" db="EMBL/GenBank/DDBJ databases">
        <title>Pyrofollis japonicus gen. nov. sp. nov., a novel member of the family Pyrodictiaceae isolated from the Iheya North hydrothermal field.</title>
        <authorList>
            <person name="Miyazaki U."/>
            <person name="Sanari M."/>
            <person name="Tame A."/>
            <person name="Kitajima M."/>
            <person name="Okamoto A."/>
            <person name="Sawayama S."/>
            <person name="Miyazaki J."/>
            <person name="Takai K."/>
            <person name="Nakagawa S."/>
        </authorList>
    </citation>
    <scope>NUCLEOTIDE SEQUENCE [LARGE SCALE GENOMIC DNA]</scope>
    <source>
        <strain evidence="3 4">AV2</strain>
    </source>
</reference>
<evidence type="ECO:0000256" key="1">
    <source>
        <dbReference type="ARBA" id="ARBA00023002"/>
    </source>
</evidence>
<evidence type="ECO:0000259" key="2">
    <source>
        <dbReference type="Pfam" id="PF01558"/>
    </source>
</evidence>
<dbReference type="RefSeq" id="WP_338251106.1">
    <property type="nucleotide sequence ID" value="NZ_AP028907.1"/>
</dbReference>
<dbReference type="EMBL" id="AP028907">
    <property type="protein sequence ID" value="BES80667.1"/>
    <property type="molecule type" value="Genomic_DNA"/>
</dbReference>
<dbReference type="InterPro" id="IPR019752">
    <property type="entry name" value="Pyrv/ketoisovalerate_OxRed_cat"/>
</dbReference>
<organism evidence="3 4">
    <name type="scientific">Pyrodictium abyssi</name>
    <dbReference type="NCBI Taxonomy" id="54256"/>
    <lineage>
        <taxon>Archaea</taxon>
        <taxon>Thermoproteota</taxon>
        <taxon>Thermoprotei</taxon>
        <taxon>Desulfurococcales</taxon>
        <taxon>Pyrodictiaceae</taxon>
        <taxon>Pyrodictium</taxon>
    </lineage>
</organism>
<dbReference type="InterPro" id="IPR052198">
    <property type="entry name" value="IorB_Oxidoreductase"/>
</dbReference>